<proteinExistence type="predicted"/>
<accession>A0A9W7DZ79</accession>
<dbReference type="EMBL" id="BRXZ01003792">
    <property type="protein sequence ID" value="GMH62029.1"/>
    <property type="molecule type" value="Genomic_DNA"/>
</dbReference>
<reference evidence="2" key="1">
    <citation type="submission" date="2022-07" db="EMBL/GenBank/DDBJ databases">
        <title>Genome analysis of Parmales, a sister group of diatoms, reveals the evolutionary specialization of diatoms from phago-mixotrophs to photoautotrophs.</title>
        <authorList>
            <person name="Ban H."/>
            <person name="Sato S."/>
            <person name="Yoshikawa S."/>
            <person name="Kazumasa Y."/>
            <person name="Nakamura Y."/>
            <person name="Ichinomiya M."/>
            <person name="Saitoh K."/>
            <person name="Sato N."/>
            <person name="Blanc-Mathieu R."/>
            <person name="Endo H."/>
            <person name="Kuwata A."/>
            <person name="Ogata H."/>
        </authorList>
    </citation>
    <scope>NUCLEOTIDE SEQUENCE</scope>
</reference>
<sequence>MPLNPVQPPSNAHKTDTELEVQALNNFDLTRRVSSLQIKDRLRTLEGHAKDVIDHKHEEEEQRRRDSLIVEEESSVMAVGKKGAGGRELSEEEAVRRLRKKKRYLDKQKLVEKEEAKAKTKSPKEGVGSSSSPKELLKNMFGKPKINLGIVSKAKRIAKKVQKRARGNGNHKTYRCRCEVLWKGEWQWCWVVWKNGMLKGLETERRKIKSNTGKTVVDWWVGGKLFSVDTLKLETSVTIIPHNVKNYGCKVSNSRGGAYLVFKGDVLRNRFLKAVQPHMRMQVAPRSMLPHVICCCCGADSDALKYLPAPPPAEMFLPAPFYMASKRVCSECHEENKETSRREILANVVNPKRKVGDGTCHSQMKMWTHALPPRTTLPKNAAIDSYARETKSRCIDSGIMLPALRVNLVEIGKKKAKADKRGVDGRLEDVYEWRRRAEANFVAEKYIVKGLGES</sequence>
<name>A0A9W7DZ79_9STRA</name>
<protein>
    <submittedName>
        <fullName evidence="2">Uncharacterized protein</fullName>
    </submittedName>
</protein>
<dbReference type="Proteomes" id="UP001165082">
    <property type="component" value="Unassembled WGS sequence"/>
</dbReference>
<comment type="caution">
    <text evidence="2">The sequence shown here is derived from an EMBL/GenBank/DDBJ whole genome shotgun (WGS) entry which is preliminary data.</text>
</comment>
<dbReference type="OrthoDB" id="197956at2759"/>
<gene>
    <name evidence="2" type="ORF">TrRE_jg10494</name>
</gene>
<feature type="region of interest" description="Disordered" evidence="1">
    <location>
        <begin position="53"/>
        <end position="74"/>
    </location>
</feature>
<feature type="compositionally biased region" description="Basic and acidic residues" evidence="1">
    <location>
        <begin position="53"/>
        <end position="68"/>
    </location>
</feature>
<dbReference type="AlphaFoldDB" id="A0A9W7DZ79"/>
<feature type="compositionally biased region" description="Basic and acidic residues" evidence="1">
    <location>
        <begin position="112"/>
        <end position="124"/>
    </location>
</feature>
<evidence type="ECO:0000313" key="3">
    <source>
        <dbReference type="Proteomes" id="UP001165082"/>
    </source>
</evidence>
<organism evidence="2 3">
    <name type="scientific">Triparma retinervis</name>
    <dbReference type="NCBI Taxonomy" id="2557542"/>
    <lineage>
        <taxon>Eukaryota</taxon>
        <taxon>Sar</taxon>
        <taxon>Stramenopiles</taxon>
        <taxon>Ochrophyta</taxon>
        <taxon>Bolidophyceae</taxon>
        <taxon>Parmales</taxon>
        <taxon>Triparmaceae</taxon>
        <taxon>Triparma</taxon>
    </lineage>
</organism>
<evidence type="ECO:0000313" key="2">
    <source>
        <dbReference type="EMBL" id="GMH62029.1"/>
    </source>
</evidence>
<keyword evidence="3" id="KW-1185">Reference proteome</keyword>
<evidence type="ECO:0000256" key="1">
    <source>
        <dbReference type="SAM" id="MobiDB-lite"/>
    </source>
</evidence>
<feature type="region of interest" description="Disordered" evidence="1">
    <location>
        <begin position="112"/>
        <end position="136"/>
    </location>
</feature>